<reference evidence="1" key="1">
    <citation type="submission" date="2020-08" db="EMBL/GenBank/DDBJ databases">
        <title>Plant Genome Project.</title>
        <authorList>
            <person name="Zhang R.-G."/>
        </authorList>
    </citation>
    <scope>NUCLEOTIDE SEQUENCE</scope>
    <source>
        <strain evidence="1">WSP0</strain>
        <tissue evidence="1">Leaf</tissue>
    </source>
</reference>
<dbReference type="EMBL" id="JACTNZ010000011">
    <property type="protein sequence ID" value="KAG5524106.1"/>
    <property type="molecule type" value="Genomic_DNA"/>
</dbReference>
<name>A0AAV6I6I0_9ERIC</name>
<keyword evidence="2" id="KW-1185">Reference proteome</keyword>
<protein>
    <submittedName>
        <fullName evidence="1">Uncharacterized protein</fullName>
    </submittedName>
</protein>
<proteinExistence type="predicted"/>
<evidence type="ECO:0000313" key="2">
    <source>
        <dbReference type="Proteomes" id="UP000823749"/>
    </source>
</evidence>
<accession>A0AAV6I6I0</accession>
<sequence length="187" mass="21315">MEEGMGILQANDEWLNIDFLNVNEDETEWDPTPNEWQMIKEDDPLDYVTLPLLFMEYEQDVAHDRATPRPFGQPPENLENLSGNDEFCPQNYIINDLLPKPVVHIPNKPCVSIIQGLWENDNTVNLLVGGEEWTVRKAALEEGIIGVDLWACEIVEELGEALTATRLDKGKRKAETNLTDLLEDRPT</sequence>
<comment type="caution">
    <text evidence="1">The sequence shown here is derived from an EMBL/GenBank/DDBJ whole genome shotgun (WGS) entry which is preliminary data.</text>
</comment>
<gene>
    <name evidence="1" type="ORF">RHGRI_030931</name>
</gene>
<dbReference type="Proteomes" id="UP000823749">
    <property type="component" value="Chromosome 11"/>
</dbReference>
<organism evidence="1 2">
    <name type="scientific">Rhododendron griersonianum</name>
    <dbReference type="NCBI Taxonomy" id="479676"/>
    <lineage>
        <taxon>Eukaryota</taxon>
        <taxon>Viridiplantae</taxon>
        <taxon>Streptophyta</taxon>
        <taxon>Embryophyta</taxon>
        <taxon>Tracheophyta</taxon>
        <taxon>Spermatophyta</taxon>
        <taxon>Magnoliopsida</taxon>
        <taxon>eudicotyledons</taxon>
        <taxon>Gunneridae</taxon>
        <taxon>Pentapetalae</taxon>
        <taxon>asterids</taxon>
        <taxon>Ericales</taxon>
        <taxon>Ericaceae</taxon>
        <taxon>Ericoideae</taxon>
        <taxon>Rhodoreae</taxon>
        <taxon>Rhododendron</taxon>
    </lineage>
</organism>
<evidence type="ECO:0000313" key="1">
    <source>
        <dbReference type="EMBL" id="KAG5524106.1"/>
    </source>
</evidence>
<dbReference type="AlphaFoldDB" id="A0AAV6I6I0"/>